<reference evidence="1" key="1">
    <citation type="submission" date="2020-06" db="EMBL/GenBank/DDBJ databases">
        <title>WGS assembly of Ceratodon purpureus strain R40.</title>
        <authorList>
            <person name="Carey S.B."/>
            <person name="Jenkins J."/>
            <person name="Shu S."/>
            <person name="Lovell J.T."/>
            <person name="Sreedasyam A."/>
            <person name="Maumus F."/>
            <person name="Tiley G.P."/>
            <person name="Fernandez-Pozo N."/>
            <person name="Barry K."/>
            <person name="Chen C."/>
            <person name="Wang M."/>
            <person name="Lipzen A."/>
            <person name="Daum C."/>
            <person name="Saski C.A."/>
            <person name="Payton A.C."/>
            <person name="Mcbreen J.C."/>
            <person name="Conrad R.E."/>
            <person name="Kollar L.M."/>
            <person name="Olsson S."/>
            <person name="Huttunen S."/>
            <person name="Landis J.B."/>
            <person name="Wickett N.J."/>
            <person name="Johnson M.G."/>
            <person name="Rensing S.A."/>
            <person name="Grimwood J."/>
            <person name="Schmutz J."/>
            <person name="Mcdaniel S.F."/>
        </authorList>
    </citation>
    <scope>NUCLEOTIDE SEQUENCE</scope>
    <source>
        <strain evidence="1">R40</strain>
    </source>
</reference>
<evidence type="ECO:0000313" key="2">
    <source>
        <dbReference type="Proteomes" id="UP000822688"/>
    </source>
</evidence>
<name>A0A8T0IWB0_CERPU</name>
<sequence>MYENTCTPCDLILPLGTDLCLTSPSADNTMDRLRTLPVFNLKIRSSKYLLAISRALSRPPCGDGTNSSIHFATFIAPNTLPLFLTYYSCSPFHRLPSKLI</sequence>
<organism evidence="1 2">
    <name type="scientific">Ceratodon purpureus</name>
    <name type="common">Fire moss</name>
    <name type="synonym">Dicranum purpureum</name>
    <dbReference type="NCBI Taxonomy" id="3225"/>
    <lineage>
        <taxon>Eukaryota</taxon>
        <taxon>Viridiplantae</taxon>
        <taxon>Streptophyta</taxon>
        <taxon>Embryophyta</taxon>
        <taxon>Bryophyta</taxon>
        <taxon>Bryophytina</taxon>
        <taxon>Bryopsida</taxon>
        <taxon>Dicranidae</taxon>
        <taxon>Pseudoditrichales</taxon>
        <taxon>Ditrichaceae</taxon>
        <taxon>Ceratodon</taxon>
    </lineage>
</organism>
<dbReference type="AlphaFoldDB" id="A0A8T0IWB0"/>
<accession>A0A8T0IWB0</accession>
<protein>
    <submittedName>
        <fullName evidence="1">Uncharacterized protein</fullName>
    </submittedName>
</protein>
<gene>
    <name evidence="1" type="ORF">KC19_2G162000</name>
</gene>
<evidence type="ECO:0000313" key="1">
    <source>
        <dbReference type="EMBL" id="KAG0587402.1"/>
    </source>
</evidence>
<dbReference type="EMBL" id="CM026422">
    <property type="protein sequence ID" value="KAG0587402.1"/>
    <property type="molecule type" value="Genomic_DNA"/>
</dbReference>
<dbReference type="Proteomes" id="UP000822688">
    <property type="component" value="Chromosome 2"/>
</dbReference>
<comment type="caution">
    <text evidence="1">The sequence shown here is derived from an EMBL/GenBank/DDBJ whole genome shotgun (WGS) entry which is preliminary data.</text>
</comment>
<keyword evidence="2" id="KW-1185">Reference proteome</keyword>
<proteinExistence type="predicted"/>